<reference evidence="3 4" key="1">
    <citation type="submission" date="2020-08" db="EMBL/GenBank/DDBJ databases">
        <title>Sequencing the genomes of 1000 actinobacteria strains.</title>
        <authorList>
            <person name="Klenk H.-P."/>
        </authorList>
    </citation>
    <scope>NUCLEOTIDE SEQUENCE [LARGE SCALE GENOMIC DNA]</scope>
    <source>
        <strain evidence="3 4">DSM 41827</strain>
    </source>
</reference>
<dbReference type="SUPFAM" id="SSF55874">
    <property type="entry name" value="ATPase domain of HSP90 chaperone/DNA topoisomerase II/histidine kinase"/>
    <property type="match status" value="1"/>
</dbReference>
<dbReference type="PANTHER" id="PTHR32387:SF0">
    <property type="entry name" value="PROTEIN NO VEIN"/>
    <property type="match status" value="1"/>
</dbReference>
<proteinExistence type="predicted"/>
<dbReference type="EMBL" id="JACJIJ010000002">
    <property type="protein sequence ID" value="MBA9052064.1"/>
    <property type="molecule type" value="Genomic_DNA"/>
</dbReference>
<protein>
    <recommendedName>
        <fullName evidence="2">Protein NO VEIN C-terminal domain-containing protein</fullName>
    </recommendedName>
</protein>
<dbReference type="PANTHER" id="PTHR32387">
    <property type="entry name" value="WU:FJ29H11"/>
    <property type="match status" value="1"/>
</dbReference>
<feature type="region of interest" description="Disordered" evidence="1">
    <location>
        <begin position="1618"/>
        <end position="1659"/>
    </location>
</feature>
<evidence type="ECO:0000259" key="2">
    <source>
        <dbReference type="Pfam" id="PF13020"/>
    </source>
</evidence>
<name>A0A7W3RKB9_STRMR</name>
<evidence type="ECO:0000256" key="1">
    <source>
        <dbReference type="SAM" id="MobiDB-lite"/>
    </source>
</evidence>
<feature type="domain" description="Protein NO VEIN C-terminal" evidence="2">
    <location>
        <begin position="1709"/>
        <end position="1768"/>
    </location>
</feature>
<dbReference type="Pfam" id="PF13020">
    <property type="entry name" value="NOV_C"/>
    <property type="match status" value="1"/>
</dbReference>
<evidence type="ECO:0000313" key="4">
    <source>
        <dbReference type="Proteomes" id="UP000577386"/>
    </source>
</evidence>
<accession>A0A7W3RKB9</accession>
<dbReference type="InterPro" id="IPR036890">
    <property type="entry name" value="HATPase_C_sf"/>
</dbReference>
<dbReference type="Proteomes" id="UP000577386">
    <property type="component" value="Unassembled WGS sequence"/>
</dbReference>
<organism evidence="3 4">
    <name type="scientific">Streptomyces murinus</name>
    <dbReference type="NCBI Taxonomy" id="33900"/>
    <lineage>
        <taxon>Bacteria</taxon>
        <taxon>Bacillati</taxon>
        <taxon>Actinomycetota</taxon>
        <taxon>Actinomycetes</taxon>
        <taxon>Kitasatosporales</taxon>
        <taxon>Streptomycetaceae</taxon>
        <taxon>Streptomyces</taxon>
    </lineage>
</organism>
<dbReference type="InterPro" id="IPR052957">
    <property type="entry name" value="Auxin_embryo_med"/>
</dbReference>
<comment type="caution">
    <text evidence="3">The sequence shown here is derived from an EMBL/GenBank/DDBJ whole genome shotgun (WGS) entry which is preliminary data.</text>
</comment>
<evidence type="ECO:0000313" key="3">
    <source>
        <dbReference type="EMBL" id="MBA9052064.1"/>
    </source>
</evidence>
<dbReference type="RefSeq" id="WP_182775011.1">
    <property type="nucleotide sequence ID" value="NZ_BAAAHW010000021.1"/>
</dbReference>
<dbReference type="Gene3D" id="3.30.565.10">
    <property type="entry name" value="Histidine kinase-like ATPase, C-terminal domain"/>
    <property type="match status" value="1"/>
</dbReference>
<sequence length="1801" mass="196528">MAGTTYEDGPGDTWACELWDYAQAVLKEWQSTQVWQPAQQLRAASHSNARDYAGRFLLELLQNGHDAHRGGGDDGSVHVLLDEDEGAHGTLYVANGGTPFTWASIQAVCKLARSEKTVGEGIGNKGVGFRSILEITDAPEVYSAATAGNGPAVLNGYCFRFAVREDLQVLLGDEDLVRRAEEELPPFQVPFPLSDVPPTCKELAAGGHVTVIRIPLRNEASRRAAVRRLDELGAAKAPVMLFLDRLDRLVIEQRGGESTRRTELTRHERPLELAGVRPQGHDVAADSVRAVPAVSLAHVELGSLGAYLVARGRVPVTRLRATIEAATELGQLDESWGDWKEPAVVEVALPLDGTESLRGGRIYTFLPLGEDAAAPLHGHLNAPFFTKVDRTALDREHPLNSMLFAAAAETSLIAAAALREGGRPSDRRPAVDLVTWEHESRSHGLLREAAYQVHGAEFADIPVVPLLNWEASHGSWGTPRDSVLWPELGLSVLTAEAAGAVGIGVADPAVGAKLLKRLARLCEALKCPLEPSAQRRADHVEQIVGALPLPAPDAPVDDWNGVYADLALLFKDEGGVLQGRKLLLADDGKLRRANGGPAMVTKSGSRRTAGKREAFFQPARGEAAGDEGMAVPDALKKRMFYLHPGLNWVEEEGHVRRQEARLFLERFRLVRRFDAAGLLDHVRRALTESNSARLREQALRFVFRLYRSRQSAQSLPLRPLGLYVPSAEGPTIKASDAAFGAGWAGTHGEELASVVAEGRESSAGLRFMAERLVAPPEGFLRRGETREEWREFLSDLGVTDGLLPVVSPGAEREAEGGALTTNNLISMAKVPEAVADQWRPFIDRARSRVAHRYTPYVGTSAFRLPGQEVAGRLSEPGRIAYARLVLHGLARWTDTHLTSVWNRDRTGNQDLQHVPTPLSAFVRGQPWLPVRGPGGTVRFVRPHEAWHAPAALEQEPAFAPTVLRQLRPLLDDDQALRRLRDAGLPTWGDRRDSARLIATLGELVKSDAVDDGDRAALQRANERAWQNLAAQAASIEPLIGSALLAERGKQLIAVDFATLLDDSVRLYVTGDPNNLKARLARELKLPLLVVPGAAAEVTRVLRHHCPDAIRHADDADLSVEIVSASGTTVVGSSGTTEGLGTPLVDELPWLPLAVGALADHPRRGGRPTDAELTEFVATVRRVRIHRYASLKITLDGAAVELPERQDGMLPLPDSSHPLVLTPELPLSWDFVARIGYAVSQVLDRPDYAVRLKLAARELEREHASLEEPTERQLAAVLDLSVHQVRETAHRLDGSLAGVLERCFPLLVHALGIDRARELTDPDPADAREFLARLEPYDAALPLPAAQLIAAARDARDIDGLRALADVDFADLNRTLAGLAPRYRPISHAEAHDEAVRRHVDFGRGLLIDRLRWARREDFDARRPIADWAATRSLKWITAPEEWALTVDTADDGLLRGLVEQALTARLGAPAPTRGERLAAMDRLRSHNHAVIAKTTPDLVALVKAADRPLPAALAKAAAAEVITTLLDEAGALDFRELSADDVVSWLAALGQWPTSMAASSKPQAHGLTPAEVDRVRNAAEQARTERAKRKRIISLGERDFDIESGDFTELASELRRALESDPPLSGSARSRWAPLKPIPPRRTTGSSGGRPGARVDGERGLSSAQRLAIGFVGEWYAYQWLREQDRATDETSWVSGNRAHIFPGPAGDDSLGYDFKVGSGRNPRLYEVKATQGPGGQIELGETEVRAAQRYGGSDRWRILVVTSVLDAEHRQVRMLPNPFSERGRGLYREEGGALRFAYRL</sequence>
<keyword evidence="4" id="KW-1185">Reference proteome</keyword>
<gene>
    <name evidence="3" type="ORF">HDA42_001242</name>
</gene>
<dbReference type="GeneID" id="93979772"/>
<dbReference type="InterPro" id="IPR024975">
    <property type="entry name" value="NOV_C"/>
</dbReference>
<dbReference type="NCBIfam" id="NF047352">
    <property type="entry name" value="P_loop_sacsin"/>
    <property type="match status" value="1"/>
</dbReference>